<evidence type="ECO:0000256" key="1">
    <source>
        <dbReference type="ARBA" id="ARBA00005964"/>
    </source>
</evidence>
<evidence type="ECO:0000313" key="7">
    <source>
        <dbReference type="Proteomes" id="UP001652626"/>
    </source>
</evidence>
<dbReference type="InterPro" id="IPR029058">
    <property type="entry name" value="AB_hydrolase_fold"/>
</dbReference>
<evidence type="ECO:0000256" key="3">
    <source>
        <dbReference type="ARBA" id="ARBA00022801"/>
    </source>
</evidence>
<name>A0A8B8IB47_VANTA</name>
<evidence type="ECO:0000313" key="8">
    <source>
        <dbReference type="RefSeq" id="XP_026494245.2"/>
    </source>
</evidence>
<dbReference type="AlphaFoldDB" id="A0A8B8IB47"/>
<dbReference type="Proteomes" id="UP001652626">
    <property type="component" value="Chromosome 19"/>
</dbReference>
<organism evidence="7 8">
    <name type="scientific">Vanessa tameamea</name>
    <name type="common">Kamehameha butterfly</name>
    <dbReference type="NCBI Taxonomy" id="334116"/>
    <lineage>
        <taxon>Eukaryota</taxon>
        <taxon>Metazoa</taxon>
        <taxon>Ecdysozoa</taxon>
        <taxon>Arthropoda</taxon>
        <taxon>Hexapoda</taxon>
        <taxon>Insecta</taxon>
        <taxon>Pterygota</taxon>
        <taxon>Neoptera</taxon>
        <taxon>Endopterygota</taxon>
        <taxon>Lepidoptera</taxon>
        <taxon>Glossata</taxon>
        <taxon>Ditrysia</taxon>
        <taxon>Papilionoidea</taxon>
        <taxon>Nymphalidae</taxon>
        <taxon>Nymphalinae</taxon>
        <taxon>Vanessa</taxon>
    </lineage>
</organism>
<evidence type="ECO:0000256" key="5">
    <source>
        <dbReference type="SAM" id="SignalP"/>
    </source>
</evidence>
<dbReference type="Gene3D" id="3.40.50.1820">
    <property type="entry name" value="alpha/beta hydrolase"/>
    <property type="match status" value="1"/>
</dbReference>
<evidence type="ECO:0000256" key="4">
    <source>
        <dbReference type="ARBA" id="ARBA00023180"/>
    </source>
</evidence>
<evidence type="ECO:0000259" key="6">
    <source>
        <dbReference type="Pfam" id="PF00135"/>
    </source>
</evidence>
<keyword evidence="7" id="KW-1185">Reference proteome</keyword>
<sequence length="553" mass="63364">MWRAVVLFLLVNSVLAQDEDFKTVALKDGIVKGEKYWDGEFYQFFGIPYATIPKGRDRFQAPLPVEPWEGELEASKKTTICHQCYYSGDNNDEVMLDGEDDCLRINLLVPKVASDDNLVPVVVYIHSGAFSGGSGNMAHFNYLARHDIITVSFNYRLGAFGFACLGNKEIPGNAGLKDQVAALRWVNKNIINFGGDPNQVTLAGFSVGAAMAELISLSEATTGLFNKLILESGSALSPFTINRDPLATAKNIALSLGYNGTDSLDELTEFYLNATVKDLAEKSLNYYLKNSTFGFAPCIENIIEGIEPTITESPLELIKKGFNKDIAIITGFSNMEGISRTIKFGEWREDMNVDFSEFLPADLKFNDEKIKNDIIREIKQYYFDDKEVKADTLDNYVNYFSDSMFKYSIMRSAKLRAKTTKKPVYLYQFSFVGKLNIEHNYMDRLKGASHRDQTAYVLDFFVWTNNYKDLDTRERMTMMWSDFVKYENPTAFETTLIPFNWLPYTNDNQNYMEIDKKLLIKKGLFDEEWKFWNKIYEKYYWNPTAPQPRDIKH</sequence>
<accession>A0A8B8IB47</accession>
<dbReference type="PANTHER" id="PTHR43142">
    <property type="entry name" value="CARBOXYLIC ESTER HYDROLASE"/>
    <property type="match status" value="1"/>
</dbReference>
<dbReference type="RefSeq" id="XP_026494245.2">
    <property type="nucleotide sequence ID" value="XM_026638460.2"/>
</dbReference>
<evidence type="ECO:0000256" key="2">
    <source>
        <dbReference type="ARBA" id="ARBA00022487"/>
    </source>
</evidence>
<keyword evidence="4" id="KW-0325">Glycoprotein</keyword>
<dbReference type="Pfam" id="PF00135">
    <property type="entry name" value="COesterase"/>
    <property type="match status" value="1"/>
</dbReference>
<keyword evidence="3" id="KW-0378">Hydrolase</keyword>
<reference evidence="8" key="1">
    <citation type="submission" date="2025-08" db="UniProtKB">
        <authorList>
            <consortium name="RefSeq"/>
        </authorList>
    </citation>
    <scope>IDENTIFICATION</scope>
    <source>
        <tissue evidence="8">Whole body</tissue>
    </source>
</reference>
<keyword evidence="2" id="KW-0719">Serine esterase</keyword>
<feature type="signal peptide" evidence="5">
    <location>
        <begin position="1"/>
        <end position="16"/>
    </location>
</feature>
<dbReference type="InterPro" id="IPR002018">
    <property type="entry name" value="CarbesteraseB"/>
</dbReference>
<proteinExistence type="inferred from homology"/>
<dbReference type="GeneID" id="113399356"/>
<gene>
    <name evidence="8" type="primary">LOC113399356</name>
</gene>
<feature type="domain" description="Carboxylesterase type B" evidence="6">
    <location>
        <begin position="22"/>
        <end position="532"/>
    </location>
</feature>
<dbReference type="PANTHER" id="PTHR43142:SF1">
    <property type="entry name" value="CARBOXYLIC ESTER HYDROLASE"/>
    <property type="match status" value="1"/>
</dbReference>
<feature type="chain" id="PRO_5045352773" evidence="5">
    <location>
        <begin position="17"/>
        <end position="553"/>
    </location>
</feature>
<comment type="similarity">
    <text evidence="1">Belongs to the type-B carboxylesterase/lipase family.</text>
</comment>
<protein>
    <submittedName>
        <fullName evidence="8">Esterase FE4-like</fullName>
    </submittedName>
</protein>
<keyword evidence="5" id="KW-0732">Signal</keyword>
<dbReference type="GO" id="GO:0052689">
    <property type="term" value="F:carboxylic ester hydrolase activity"/>
    <property type="evidence" value="ECO:0007669"/>
    <property type="project" value="UniProtKB-KW"/>
</dbReference>
<dbReference type="SUPFAM" id="SSF53474">
    <property type="entry name" value="alpha/beta-Hydrolases"/>
    <property type="match status" value="1"/>
</dbReference>
<dbReference type="OrthoDB" id="19653at2759"/>
<dbReference type="OMA" id="YFSDSMF"/>